<gene>
    <name evidence="1" type="ORF">HETIRDRAFT_406952</name>
</gene>
<evidence type="ECO:0000313" key="1">
    <source>
        <dbReference type="EMBL" id="ETW87240.1"/>
    </source>
</evidence>
<name>W4KPC5_HETIT</name>
<dbReference type="Proteomes" id="UP000030671">
    <property type="component" value="Unassembled WGS sequence"/>
</dbReference>
<accession>W4KPC5</accession>
<organism evidence="1 2">
    <name type="scientific">Heterobasidion irregulare (strain TC 32-1)</name>
    <dbReference type="NCBI Taxonomy" id="747525"/>
    <lineage>
        <taxon>Eukaryota</taxon>
        <taxon>Fungi</taxon>
        <taxon>Dikarya</taxon>
        <taxon>Basidiomycota</taxon>
        <taxon>Agaricomycotina</taxon>
        <taxon>Agaricomycetes</taxon>
        <taxon>Russulales</taxon>
        <taxon>Bondarzewiaceae</taxon>
        <taxon>Heterobasidion</taxon>
        <taxon>Heterobasidion annosum species complex</taxon>
    </lineage>
</organism>
<dbReference type="InParanoid" id="W4KPC5"/>
<dbReference type="HOGENOM" id="CLU_1212284_0_0_1"/>
<feature type="non-terminal residue" evidence="1">
    <location>
        <position position="229"/>
    </location>
</feature>
<dbReference type="EMBL" id="KI925454">
    <property type="protein sequence ID" value="ETW87240.1"/>
    <property type="molecule type" value="Genomic_DNA"/>
</dbReference>
<protein>
    <submittedName>
        <fullName evidence="1">Uncharacterized protein</fullName>
    </submittedName>
</protein>
<dbReference type="GeneID" id="20672559"/>
<dbReference type="AlphaFoldDB" id="W4KPC5"/>
<dbReference type="STRING" id="747525.W4KPC5"/>
<evidence type="ECO:0000313" key="2">
    <source>
        <dbReference type="Proteomes" id="UP000030671"/>
    </source>
</evidence>
<dbReference type="OrthoDB" id="2270193at2759"/>
<dbReference type="eggNOG" id="ENOG502R0UV">
    <property type="taxonomic scope" value="Eukaryota"/>
</dbReference>
<dbReference type="KEGG" id="hir:HETIRDRAFT_406952"/>
<reference evidence="1 2" key="1">
    <citation type="journal article" date="2012" name="New Phytol.">
        <title>Insight into trade-off between wood decay and parasitism from the genome of a fungal forest pathogen.</title>
        <authorList>
            <person name="Olson A."/>
            <person name="Aerts A."/>
            <person name="Asiegbu F."/>
            <person name="Belbahri L."/>
            <person name="Bouzid O."/>
            <person name="Broberg A."/>
            <person name="Canback B."/>
            <person name="Coutinho P.M."/>
            <person name="Cullen D."/>
            <person name="Dalman K."/>
            <person name="Deflorio G."/>
            <person name="van Diepen L.T."/>
            <person name="Dunand C."/>
            <person name="Duplessis S."/>
            <person name="Durling M."/>
            <person name="Gonthier P."/>
            <person name="Grimwood J."/>
            <person name="Fossdal C.G."/>
            <person name="Hansson D."/>
            <person name="Henrissat B."/>
            <person name="Hietala A."/>
            <person name="Himmelstrand K."/>
            <person name="Hoffmeister D."/>
            <person name="Hogberg N."/>
            <person name="James T.Y."/>
            <person name="Karlsson M."/>
            <person name="Kohler A."/>
            <person name="Kues U."/>
            <person name="Lee Y.H."/>
            <person name="Lin Y.C."/>
            <person name="Lind M."/>
            <person name="Lindquist E."/>
            <person name="Lombard V."/>
            <person name="Lucas S."/>
            <person name="Lunden K."/>
            <person name="Morin E."/>
            <person name="Murat C."/>
            <person name="Park J."/>
            <person name="Raffaello T."/>
            <person name="Rouze P."/>
            <person name="Salamov A."/>
            <person name="Schmutz J."/>
            <person name="Solheim H."/>
            <person name="Stahlberg J."/>
            <person name="Velez H."/>
            <person name="de Vries R.P."/>
            <person name="Wiebenga A."/>
            <person name="Woodward S."/>
            <person name="Yakovlev I."/>
            <person name="Garbelotto M."/>
            <person name="Martin F."/>
            <person name="Grigoriev I.V."/>
            <person name="Stenlid J."/>
        </authorList>
    </citation>
    <scope>NUCLEOTIDE SEQUENCE [LARGE SCALE GENOMIC DNA]</scope>
    <source>
        <strain evidence="1 2">TC 32-1</strain>
    </source>
</reference>
<proteinExistence type="predicted"/>
<sequence>MSPTPILPYPINLILHYISPPSQLNDTITPHILSRSLLQRHRFLGITPDDPANYLCWPSSNRDRTMNLLESLPKSLDDPSSSDLRVQYLSDIEHTYAHAHVSSTNESDGLRLVFQWEPSDNSWKYHDAGLMPFPSTSCPSLKDALAMTGVSDRIPSEANLISHATPGESDEDDYWNSYASRADNDDTELDGHLVARHSGSEVGDDAYWAQYASVQGSADSTIPSPVVRS</sequence>
<dbReference type="RefSeq" id="XP_009541166.1">
    <property type="nucleotide sequence ID" value="XM_009542871.1"/>
</dbReference>
<keyword evidence="2" id="KW-1185">Reference proteome</keyword>